<name>A0AAW0BTM1_9AGAR</name>
<feature type="compositionally biased region" description="Gly residues" evidence="1">
    <location>
        <begin position="98"/>
        <end position="112"/>
    </location>
</feature>
<feature type="region of interest" description="Disordered" evidence="1">
    <location>
        <begin position="92"/>
        <end position="154"/>
    </location>
</feature>
<sequence length="154" mass="16725">MCKREFSTLLTAGTNRRPRRVRRHQQWPKYQRAWQKGAKICLTYHEAADDAQAWDVITQENSTWGIGAWDTPWKTEDEDGGWSVVSTAWAVDNDPGKVWGGGGTEQPEGGRGVVADQDAGKVWGGGWTEQPDAGAGNGDAEADDAHNANGASSQ</sequence>
<dbReference type="EMBL" id="JAWWNJ010000026">
    <property type="protein sequence ID" value="KAK7029758.1"/>
    <property type="molecule type" value="Genomic_DNA"/>
</dbReference>
<keyword evidence="3" id="KW-1185">Reference proteome</keyword>
<organism evidence="2 3">
    <name type="scientific">Favolaschia claudopus</name>
    <dbReference type="NCBI Taxonomy" id="2862362"/>
    <lineage>
        <taxon>Eukaryota</taxon>
        <taxon>Fungi</taxon>
        <taxon>Dikarya</taxon>
        <taxon>Basidiomycota</taxon>
        <taxon>Agaricomycotina</taxon>
        <taxon>Agaricomycetes</taxon>
        <taxon>Agaricomycetidae</taxon>
        <taxon>Agaricales</taxon>
        <taxon>Marasmiineae</taxon>
        <taxon>Mycenaceae</taxon>
        <taxon>Favolaschia</taxon>
    </lineage>
</organism>
<reference evidence="2 3" key="1">
    <citation type="journal article" date="2024" name="J Genomics">
        <title>Draft genome sequencing and assembly of Favolaschia claudopus CIRM-BRFM 2984 isolated from oak limbs.</title>
        <authorList>
            <person name="Navarro D."/>
            <person name="Drula E."/>
            <person name="Chaduli D."/>
            <person name="Cazenave R."/>
            <person name="Ahrendt S."/>
            <person name="Wang J."/>
            <person name="Lipzen A."/>
            <person name="Daum C."/>
            <person name="Barry K."/>
            <person name="Grigoriev I.V."/>
            <person name="Favel A."/>
            <person name="Rosso M.N."/>
            <person name="Martin F."/>
        </authorList>
    </citation>
    <scope>NUCLEOTIDE SEQUENCE [LARGE SCALE GENOMIC DNA]</scope>
    <source>
        <strain evidence="2 3">CIRM-BRFM 2984</strain>
    </source>
</reference>
<accession>A0AAW0BTM1</accession>
<comment type="caution">
    <text evidence="2">The sequence shown here is derived from an EMBL/GenBank/DDBJ whole genome shotgun (WGS) entry which is preliminary data.</text>
</comment>
<evidence type="ECO:0000313" key="3">
    <source>
        <dbReference type="Proteomes" id="UP001362999"/>
    </source>
</evidence>
<protein>
    <submittedName>
        <fullName evidence="2">Uncharacterized protein</fullName>
    </submittedName>
</protein>
<evidence type="ECO:0000256" key="1">
    <source>
        <dbReference type="SAM" id="MobiDB-lite"/>
    </source>
</evidence>
<gene>
    <name evidence="2" type="ORF">R3P38DRAFT_3188628</name>
</gene>
<evidence type="ECO:0000313" key="2">
    <source>
        <dbReference type="EMBL" id="KAK7029758.1"/>
    </source>
</evidence>
<dbReference type="AlphaFoldDB" id="A0AAW0BTM1"/>
<dbReference type="Proteomes" id="UP001362999">
    <property type="component" value="Unassembled WGS sequence"/>
</dbReference>
<proteinExistence type="predicted"/>